<evidence type="ECO:0000256" key="4">
    <source>
        <dbReference type="ARBA" id="ARBA00023125"/>
    </source>
</evidence>
<proteinExistence type="inferred from homology"/>
<sequence length="121" mass="14702">MSTWKKRDEHLKVSRYDLSENRAYYRNGYYERDFMMNIGKKTYVYENSHRGFAPSIFENYQRFNKAFVLSMLEMAVDGVSTRKVKNISRRVRWRGCIQSFVSFLTEKLDPIVNKWMKSRWS</sequence>
<evidence type="ECO:0000313" key="7">
    <source>
        <dbReference type="Proteomes" id="UP001595279"/>
    </source>
</evidence>
<reference evidence="7" key="1">
    <citation type="journal article" date="2019" name="Int. J. Syst. Evol. Microbiol.">
        <title>The Global Catalogue of Microorganisms (GCM) 10K type strain sequencing project: providing services to taxonomists for standard genome sequencing and annotation.</title>
        <authorList>
            <consortium name="The Broad Institute Genomics Platform"/>
            <consortium name="The Broad Institute Genome Sequencing Center for Infectious Disease"/>
            <person name="Wu L."/>
            <person name="Ma J."/>
        </authorList>
    </citation>
    <scope>NUCLEOTIDE SEQUENCE [LARGE SCALE GENOMIC DNA]</scope>
    <source>
        <strain evidence="7">KCTC 13128</strain>
    </source>
</reference>
<evidence type="ECO:0000256" key="1">
    <source>
        <dbReference type="ARBA" id="ARBA00002190"/>
    </source>
</evidence>
<dbReference type="Proteomes" id="UP001595279">
    <property type="component" value="Unassembled WGS sequence"/>
</dbReference>
<gene>
    <name evidence="6" type="ORF">ACFOGI_00985</name>
</gene>
<dbReference type="Pfam" id="PF00872">
    <property type="entry name" value="Transposase_mut"/>
    <property type="match status" value="1"/>
</dbReference>
<organism evidence="6 7">
    <name type="scientific">Virgibacillus xinjiangensis</name>
    <dbReference type="NCBI Taxonomy" id="393090"/>
    <lineage>
        <taxon>Bacteria</taxon>
        <taxon>Bacillati</taxon>
        <taxon>Bacillota</taxon>
        <taxon>Bacilli</taxon>
        <taxon>Bacillales</taxon>
        <taxon>Bacillaceae</taxon>
        <taxon>Virgibacillus</taxon>
    </lineage>
</organism>
<dbReference type="RefSeq" id="WP_390268041.1">
    <property type="nucleotide sequence ID" value="NZ_JBHRSA010000004.1"/>
</dbReference>
<dbReference type="InterPro" id="IPR001207">
    <property type="entry name" value="Transposase_mutator"/>
</dbReference>
<dbReference type="EMBL" id="JBHRSA010000004">
    <property type="protein sequence ID" value="MFC3038826.1"/>
    <property type="molecule type" value="Genomic_DNA"/>
</dbReference>
<keyword evidence="7" id="KW-1185">Reference proteome</keyword>
<accession>A0ABV7CQY2</accession>
<name>A0ABV7CQY2_9BACI</name>
<keyword evidence="4" id="KW-0238">DNA-binding</keyword>
<protein>
    <submittedName>
        <fullName evidence="6">Transposase</fullName>
    </submittedName>
</protein>
<comment type="caution">
    <text evidence="6">The sequence shown here is derived from an EMBL/GenBank/DDBJ whole genome shotgun (WGS) entry which is preliminary data.</text>
</comment>
<comment type="function">
    <text evidence="1">Required for the transposition of the insertion element.</text>
</comment>
<keyword evidence="5" id="KW-0233">DNA recombination</keyword>
<evidence type="ECO:0000313" key="6">
    <source>
        <dbReference type="EMBL" id="MFC3038826.1"/>
    </source>
</evidence>
<comment type="similarity">
    <text evidence="2">Belongs to the transposase mutator family.</text>
</comment>
<evidence type="ECO:0000256" key="5">
    <source>
        <dbReference type="ARBA" id="ARBA00023172"/>
    </source>
</evidence>
<keyword evidence="3" id="KW-0815">Transposition</keyword>
<evidence type="ECO:0000256" key="2">
    <source>
        <dbReference type="ARBA" id="ARBA00010961"/>
    </source>
</evidence>
<evidence type="ECO:0000256" key="3">
    <source>
        <dbReference type="ARBA" id="ARBA00022578"/>
    </source>
</evidence>